<proteinExistence type="predicted"/>
<feature type="transmembrane region" description="Helical" evidence="1">
    <location>
        <begin position="105"/>
        <end position="130"/>
    </location>
</feature>
<evidence type="ECO:0000313" key="3">
    <source>
        <dbReference type="EMBL" id="CUC10796.1"/>
    </source>
</evidence>
<dbReference type="PhylomeDB" id="A0A0K6SAU6"/>
<accession>A0A0K6SAU6</accession>
<feature type="transmembrane region" description="Helical" evidence="1">
    <location>
        <begin position="192"/>
        <end position="214"/>
    </location>
</feature>
<keyword evidence="1" id="KW-1133">Transmembrane helix</keyword>
<organism evidence="3">
    <name type="scientific">Chromera velia CCMP2878</name>
    <dbReference type="NCBI Taxonomy" id="1169474"/>
    <lineage>
        <taxon>Eukaryota</taxon>
        <taxon>Sar</taxon>
        <taxon>Alveolata</taxon>
        <taxon>Colpodellida</taxon>
        <taxon>Chromeraceae</taxon>
        <taxon>Chromera</taxon>
    </lineage>
</organism>
<feature type="transmembrane region" description="Helical" evidence="1">
    <location>
        <begin position="226"/>
        <end position="246"/>
    </location>
</feature>
<keyword evidence="1" id="KW-0812">Transmembrane</keyword>
<keyword evidence="1" id="KW-0472">Membrane</keyword>
<dbReference type="VEuPathDB" id="CryptoDB:Cvel_12131"/>
<evidence type="ECO:0000256" key="2">
    <source>
        <dbReference type="SAM" id="SignalP"/>
    </source>
</evidence>
<reference evidence="3" key="1">
    <citation type="submission" date="2014-11" db="EMBL/GenBank/DDBJ databases">
        <title>Molecular phylogeny of cliff fern family Woodsiaceae with morphological implications.</title>
        <authorList>
            <person name="Shao Y.-Z."/>
            <person name="Wei R."/>
            <person name="Zhang X.-C."/>
        </authorList>
    </citation>
    <scope>NUCLEOTIDE SEQUENCE</scope>
</reference>
<dbReference type="EMBL" id="CDMZ01005712">
    <property type="protein sequence ID" value="CUC10796.1"/>
    <property type="molecule type" value="Genomic_DNA"/>
</dbReference>
<feature type="transmembrane region" description="Helical" evidence="1">
    <location>
        <begin position="63"/>
        <end position="84"/>
    </location>
</feature>
<feature type="chain" id="PRO_5005508484" evidence="2">
    <location>
        <begin position="19"/>
        <end position="253"/>
    </location>
</feature>
<protein>
    <submittedName>
        <fullName evidence="3">Uncharacterized protein</fullName>
    </submittedName>
</protein>
<dbReference type="AlphaFoldDB" id="A0A0K6SAU6"/>
<sequence length="253" mass="28449">MVHSVVLLLITWVLQVIGLLVCEPRMFGLSKENLEWKGLSRGSEIFFQLDDMIRNAEAKTLNLARLVSVLMYVAALLAEVSDRLKCALRINNMSPALNLTTHEMLYLMAVQLTGMVIVLMAMVSGVSFIIDNDDPRDVILNATAAYFILEIDNLILGAWMTLTDTKIPDEDWTLQVPLQQTRRKSMVKMHNLTVACISVVVFLIVGIADTPFLLALRPEGVVDGVFWAMWVSVGLLTLLVASTFRFREEQEEY</sequence>
<feature type="signal peptide" evidence="2">
    <location>
        <begin position="1"/>
        <end position="18"/>
    </location>
</feature>
<keyword evidence="2" id="KW-0732">Signal</keyword>
<evidence type="ECO:0000256" key="1">
    <source>
        <dbReference type="SAM" id="Phobius"/>
    </source>
</evidence>
<name>A0A0K6SAU6_9ALVE</name>
<gene>
    <name evidence="3" type="ORF">Cvel_12131.t1.CR1</name>
</gene>